<organism evidence="1">
    <name type="scientific">Marseillevirus LCMAC102</name>
    <dbReference type="NCBI Taxonomy" id="2506603"/>
    <lineage>
        <taxon>Viruses</taxon>
        <taxon>Varidnaviria</taxon>
        <taxon>Bamfordvirae</taxon>
        <taxon>Nucleocytoviricota</taxon>
        <taxon>Megaviricetes</taxon>
        <taxon>Pimascovirales</taxon>
        <taxon>Pimascovirales incertae sedis</taxon>
        <taxon>Marseilleviridae</taxon>
    </lineage>
</organism>
<evidence type="ECO:0000313" key="1">
    <source>
        <dbReference type="EMBL" id="QBK86222.1"/>
    </source>
</evidence>
<reference evidence="1" key="1">
    <citation type="journal article" date="2019" name="MBio">
        <title>Virus Genomes from Deep Sea Sediments Expand the Ocean Megavirome and Support Independent Origins of Viral Gigantism.</title>
        <authorList>
            <person name="Backstrom D."/>
            <person name="Yutin N."/>
            <person name="Jorgensen S.L."/>
            <person name="Dharamshi J."/>
            <person name="Homa F."/>
            <person name="Zaremba-Niedwiedzka K."/>
            <person name="Spang A."/>
            <person name="Wolf Y.I."/>
            <person name="Koonin E.V."/>
            <person name="Ettema T.J."/>
        </authorList>
    </citation>
    <scope>NUCLEOTIDE SEQUENCE</scope>
</reference>
<gene>
    <name evidence="1" type="ORF">LCMAC102_00160</name>
</gene>
<sequence length="183" mass="21158">MSNHKMPKWEDYHSEELLNMSDYERIALHSKSYRGQVCGECIQCHAQIWYIDKYWDGLCGQCGYCDKCGGFNNQIQDGLCVDCDEIDFFKIYEDKGTKFLEWFDEVPQIIKDHPLALYSPIWQIINESSNEEGKTYTLKDKSGLNIILLFIGNNDDIVVKTVAQKPTGHQSWAEVVGRNAEEE</sequence>
<dbReference type="EMBL" id="MK500334">
    <property type="protein sequence ID" value="QBK86222.1"/>
    <property type="molecule type" value="Genomic_DNA"/>
</dbReference>
<proteinExistence type="predicted"/>
<protein>
    <submittedName>
        <fullName evidence="1">Uncharacterized protein</fullName>
    </submittedName>
</protein>
<accession>A0A481YSK8</accession>
<name>A0A481YSK8_9VIRU</name>